<keyword evidence="2" id="KW-1185">Reference proteome</keyword>
<comment type="caution">
    <text evidence="1">The sequence shown here is derived from an EMBL/GenBank/DDBJ whole genome shotgun (WGS) entry which is preliminary data.</text>
</comment>
<name>A0A8H4KUY9_9HYPO</name>
<dbReference type="Proteomes" id="UP000605986">
    <property type="component" value="Unassembled WGS sequence"/>
</dbReference>
<reference evidence="1" key="1">
    <citation type="submission" date="2020-01" db="EMBL/GenBank/DDBJ databases">
        <title>Identification and distribution of gene clusters putatively required for synthesis of sphingolipid metabolism inhibitors in phylogenetically diverse species of the filamentous fungus Fusarium.</title>
        <authorList>
            <person name="Kim H.-S."/>
            <person name="Busman M."/>
            <person name="Brown D.W."/>
            <person name="Divon H."/>
            <person name="Uhlig S."/>
            <person name="Proctor R.H."/>
        </authorList>
    </citation>
    <scope>NUCLEOTIDE SEQUENCE</scope>
    <source>
        <strain evidence="1">NRRL 53441</strain>
    </source>
</reference>
<dbReference type="InterPro" id="IPR032675">
    <property type="entry name" value="LRR_dom_sf"/>
</dbReference>
<organism evidence="1 2">
    <name type="scientific">Fusarium austroafricanum</name>
    <dbReference type="NCBI Taxonomy" id="2364996"/>
    <lineage>
        <taxon>Eukaryota</taxon>
        <taxon>Fungi</taxon>
        <taxon>Dikarya</taxon>
        <taxon>Ascomycota</taxon>
        <taxon>Pezizomycotina</taxon>
        <taxon>Sordariomycetes</taxon>
        <taxon>Hypocreomycetidae</taxon>
        <taxon>Hypocreales</taxon>
        <taxon>Nectriaceae</taxon>
        <taxon>Fusarium</taxon>
        <taxon>Fusarium concolor species complex</taxon>
    </lineage>
</organism>
<protein>
    <recommendedName>
        <fullName evidence="3">F-box domain-containing protein</fullName>
    </recommendedName>
</protein>
<gene>
    <name evidence="1" type="ORF">F53441_1628</name>
</gene>
<dbReference type="Gene3D" id="3.80.10.10">
    <property type="entry name" value="Ribonuclease Inhibitor"/>
    <property type="match status" value="1"/>
</dbReference>
<evidence type="ECO:0000313" key="2">
    <source>
        <dbReference type="Proteomes" id="UP000605986"/>
    </source>
</evidence>
<dbReference type="SUPFAM" id="SSF52047">
    <property type="entry name" value="RNI-like"/>
    <property type="match status" value="1"/>
</dbReference>
<evidence type="ECO:0008006" key="3">
    <source>
        <dbReference type="Google" id="ProtNLM"/>
    </source>
</evidence>
<evidence type="ECO:0000313" key="1">
    <source>
        <dbReference type="EMBL" id="KAF4456144.1"/>
    </source>
</evidence>
<dbReference type="OrthoDB" id="5089581at2759"/>
<accession>A0A8H4KUY9</accession>
<sequence>MSPIENEAQEATESFHNLLLDSRHEEPRGTSQPSPSLPNELYRIIVSHVANFDYKSRQKTLIALSRLGEPLASLAEEHLYKDPGDLETIRQQQQFLSSLKTKPSRVNLVHSLRLLWIQEEENDQLLINIISACPNVDFLLIQRGNDLRDYYVLSSDHVKSFGTMLKSCRGIKTLYYATMLRWVPGDEFDTLIELGDELSELICSDSLVQKSLKQLEMLVLAGQSDWVIQGVLPHLSSNLTTLRVTQDCSMGYHDTPFVDLSRQCPYLKVLNFRRTLVTSDDLEEACKAWGETLEELDVSSIEDLRDWISPTIPCLKNLKILRLGSGCFVRTESIKALALTTAPLKEIWLQDIEPSTDEALAATDETNEVIASMIDAHSSTLELLLLHNGDVGELVLQSCKKAKRLHTISFDLAHSFQEVEVDFLLDACVELNDVPRWFEDHSSRWDEWEARMVAKEEFAEEWVSRHPAVHGLGS</sequence>
<dbReference type="EMBL" id="JAADJG010000067">
    <property type="protein sequence ID" value="KAF4456144.1"/>
    <property type="molecule type" value="Genomic_DNA"/>
</dbReference>
<dbReference type="AlphaFoldDB" id="A0A8H4KUY9"/>
<proteinExistence type="predicted"/>